<dbReference type="SFLD" id="SFLDS00003">
    <property type="entry name" value="Haloacid_Dehalogenase"/>
    <property type="match status" value="1"/>
</dbReference>
<dbReference type="PRINTS" id="PR00119">
    <property type="entry name" value="CATATPASE"/>
</dbReference>
<dbReference type="PANTHER" id="PTHR24092">
    <property type="entry name" value="PROBABLE PHOSPHOLIPID-TRANSPORTING ATPASE"/>
    <property type="match status" value="1"/>
</dbReference>
<feature type="transmembrane region" description="Helical" evidence="12">
    <location>
        <begin position="1104"/>
        <end position="1122"/>
    </location>
</feature>
<evidence type="ECO:0000313" key="16">
    <source>
        <dbReference type="EMBL" id="CAH3145634.1"/>
    </source>
</evidence>
<keyword evidence="3 12" id="KW-0812">Transmembrane</keyword>
<dbReference type="Gene3D" id="3.40.1110.10">
    <property type="entry name" value="Calcium-transporting ATPase, cytoplasmic domain N"/>
    <property type="match status" value="1"/>
</dbReference>
<evidence type="ECO:0000256" key="8">
    <source>
        <dbReference type="ARBA" id="ARBA00022967"/>
    </source>
</evidence>
<evidence type="ECO:0000256" key="10">
    <source>
        <dbReference type="ARBA" id="ARBA00023136"/>
    </source>
</evidence>
<dbReference type="PROSITE" id="PS00154">
    <property type="entry name" value="ATPASE_E1_E2"/>
    <property type="match status" value="1"/>
</dbReference>
<dbReference type="InterPro" id="IPR044492">
    <property type="entry name" value="P_typ_ATPase_HD_dom"/>
</dbReference>
<comment type="catalytic activity">
    <reaction evidence="11 12">
        <text>ATP + H2O + phospholipidSide 1 = ADP + phosphate + phospholipidSide 2.</text>
        <dbReference type="EC" id="7.6.2.1"/>
    </reaction>
</comment>
<dbReference type="InterPro" id="IPR036412">
    <property type="entry name" value="HAD-like_sf"/>
</dbReference>
<feature type="transmembrane region" description="Helical" evidence="12">
    <location>
        <begin position="964"/>
        <end position="986"/>
    </location>
</feature>
<dbReference type="EMBL" id="CALNXI010000895">
    <property type="protein sequence ID" value="CAH3145634.1"/>
    <property type="molecule type" value="Genomic_DNA"/>
</dbReference>
<evidence type="ECO:0000256" key="5">
    <source>
        <dbReference type="ARBA" id="ARBA00022741"/>
    </source>
</evidence>
<keyword evidence="17" id="KW-1185">Reference proteome</keyword>
<feature type="domain" description="P-type ATPase C-terminal" evidence="15">
    <location>
        <begin position="904"/>
        <end position="1131"/>
    </location>
</feature>
<dbReference type="EC" id="7.6.2.1" evidence="12"/>
<dbReference type="Pfam" id="PF16212">
    <property type="entry name" value="PhoLip_ATPase_C"/>
    <property type="match status" value="1"/>
</dbReference>
<evidence type="ECO:0000256" key="7">
    <source>
        <dbReference type="ARBA" id="ARBA00022842"/>
    </source>
</evidence>
<evidence type="ECO:0000259" key="15">
    <source>
        <dbReference type="Pfam" id="PF16212"/>
    </source>
</evidence>
<dbReference type="InterPro" id="IPR023299">
    <property type="entry name" value="ATPase_P-typ_cyto_dom_N"/>
</dbReference>
<keyword evidence="10 12" id="KW-0472">Membrane</keyword>
<evidence type="ECO:0000256" key="6">
    <source>
        <dbReference type="ARBA" id="ARBA00022840"/>
    </source>
</evidence>
<dbReference type="InterPro" id="IPR032631">
    <property type="entry name" value="P-type_ATPase_N"/>
</dbReference>
<dbReference type="InterPro" id="IPR018303">
    <property type="entry name" value="ATPase_P-typ_P_site"/>
</dbReference>
<dbReference type="SUPFAM" id="SSF56784">
    <property type="entry name" value="HAD-like"/>
    <property type="match status" value="1"/>
</dbReference>
<dbReference type="SFLD" id="SFLDG00002">
    <property type="entry name" value="C1.7:_P-type_atpase_like"/>
    <property type="match status" value="1"/>
</dbReference>
<evidence type="ECO:0000256" key="3">
    <source>
        <dbReference type="ARBA" id="ARBA00022692"/>
    </source>
</evidence>
<evidence type="ECO:0000313" key="17">
    <source>
        <dbReference type="Proteomes" id="UP001159427"/>
    </source>
</evidence>
<keyword evidence="5 12" id="KW-0547">Nucleotide-binding</keyword>
<evidence type="ECO:0000256" key="11">
    <source>
        <dbReference type="ARBA" id="ARBA00034036"/>
    </source>
</evidence>
<dbReference type="SFLD" id="SFLDF00027">
    <property type="entry name" value="p-type_atpase"/>
    <property type="match status" value="1"/>
</dbReference>
<gene>
    <name evidence="16" type="ORF">PEVE_00043542</name>
</gene>
<evidence type="ECO:0000256" key="2">
    <source>
        <dbReference type="ARBA" id="ARBA00008109"/>
    </source>
</evidence>
<feature type="transmembrane region" description="Helical" evidence="12">
    <location>
        <begin position="423"/>
        <end position="443"/>
    </location>
</feature>
<sequence length="1139" mass="129964">MTTSSTTRLYVESTDYSSTMPYEAVPLNNLGTNGYRKLRNNGKTRSNTEEEAGYGSTNDDTPLMPVVVDDGFDDEEGYSEGYQSDVGAKDRKKRKRRRDKEGCCKRCFKFWCCCGFLSSCRSCFDRLMGKIEMKPRTVVLGRESATQQFPRNVIRNQKYNIITFIPLTLYNQFKIFLNMYFLVVATSQFIPDLRIGALYTYWGPLAFVVFVTMCREAYDDFIRFRRDREVNSQQYKKLTKKGIVNVPSSAIKVSDLIIVEKDQRVPADIVFLRTSEKNGACFLRTDQMDGETDWKLRLTVPPCQRLPCDDVSEIWVWNEVLLIRKRHDCTNNIEYDGERTEIPLSIENTMWANTVIASGTAIGVVVYTGSETRSVMNTSNPETKFGLIDAEVNNLTKVLFVATMAVSFVMVTLKGFNGPWYRYFFRYVLLFSYIIPLSLRVSLDMGKVVYSWFIVHDKDIPGTVVRSSTIPEELGRIGYLLSDKTGTLTENEMVFKRLHLGTVSFGTDSMEEVQAYPHLRQYHYHSYNTFTAQYSDRSLRDTTVTKEGLQRMAPFSSLHCITPFCSDALVSPPNLYPPCLKPIRPTNRFVNFFKVALVTWTESVGLTLVHRDLSTMHLRTPYGEILVFSILQIFPFTSETKRMGIIVKDMSSGEITFYMKGADTVMSSIVQYNDWLEEECGNMAREGFRTLVVAKKILTEDQYQDFEHRYTQAKLNIADRANKVMDVQRTLEHDLELLCLTGVEDKLQVDVRPTLEMLRNAGIRIWMLTGDKLETATCIAQSSRLIARNQMIHTFKQISNRSEAHLELNSLRRKNDCALIIKGDSLEVCLRHYEQEFIELACNCPVVVCCRCSPQQKADIVTLLKKHTGKRTCAIGDGGNDVSMIQAADAGVGIEGKEGRQASLAADFSITQFRYLGRLLMWHGRNSYKRSAALGQFVIHRGLIISVMQAVFSCVFYFASVSLFSGILLIGYGTAYTMLPVFSLVLDEDVPSDIALIYPELYKDLGKGRSLSYKTFFIWVLISIYQGGIIMFGGLLLFDQDFIHVVSITFTSLILTELIMVALTIHTWHWLMLVAEVISLLIYIGTLIVLKGYFDQKFLISLEFLWKVVVITLVSCLPLYILKYLRRKYAPPSYSKLTN</sequence>
<dbReference type="InterPro" id="IPR023298">
    <property type="entry name" value="ATPase_P-typ_TM_dom_sf"/>
</dbReference>
<comment type="caution">
    <text evidence="16">The sequence shown here is derived from an EMBL/GenBank/DDBJ whole genome shotgun (WGS) entry which is preliminary data.</text>
</comment>
<dbReference type="NCBIfam" id="TIGR01494">
    <property type="entry name" value="ATPase_P-type"/>
    <property type="match status" value="2"/>
</dbReference>
<evidence type="ECO:0000256" key="13">
    <source>
        <dbReference type="SAM" id="MobiDB-lite"/>
    </source>
</evidence>
<dbReference type="InterPro" id="IPR001757">
    <property type="entry name" value="P_typ_ATPase"/>
</dbReference>
<feature type="domain" description="P-type ATPase N-terminal" evidence="14">
    <location>
        <begin position="144"/>
        <end position="202"/>
    </location>
</feature>
<dbReference type="InterPro" id="IPR008250">
    <property type="entry name" value="ATPase_P-typ_transduc_dom_A_sf"/>
</dbReference>
<reference evidence="16 17" key="1">
    <citation type="submission" date="2022-05" db="EMBL/GenBank/DDBJ databases">
        <authorList>
            <consortium name="Genoscope - CEA"/>
            <person name="William W."/>
        </authorList>
    </citation>
    <scope>NUCLEOTIDE SEQUENCE [LARGE SCALE GENOMIC DNA]</scope>
</reference>
<dbReference type="PANTHER" id="PTHR24092:SF5">
    <property type="entry name" value="PHOSPHOLIPID-TRANSPORTING ATPASE"/>
    <property type="match status" value="1"/>
</dbReference>
<keyword evidence="7 12" id="KW-0460">Magnesium</keyword>
<evidence type="ECO:0000259" key="14">
    <source>
        <dbReference type="Pfam" id="PF16209"/>
    </source>
</evidence>
<dbReference type="Proteomes" id="UP001159427">
    <property type="component" value="Unassembled WGS sequence"/>
</dbReference>
<dbReference type="Gene3D" id="2.70.150.10">
    <property type="entry name" value="Calcium-transporting ATPase, cytoplasmic transduction domain A"/>
    <property type="match status" value="1"/>
</dbReference>
<dbReference type="InterPro" id="IPR023214">
    <property type="entry name" value="HAD_sf"/>
</dbReference>
<feature type="transmembrane region" description="Helical" evidence="12">
    <location>
        <begin position="1016"/>
        <end position="1036"/>
    </location>
</feature>
<dbReference type="Pfam" id="PF16209">
    <property type="entry name" value="PhoLip_ATPase_N"/>
    <property type="match status" value="1"/>
</dbReference>
<feature type="transmembrane region" description="Helical" evidence="12">
    <location>
        <begin position="938"/>
        <end position="958"/>
    </location>
</feature>
<dbReference type="Gene3D" id="3.40.50.1000">
    <property type="entry name" value="HAD superfamily/HAD-like"/>
    <property type="match status" value="1"/>
</dbReference>
<name>A0ABN8PNX1_9CNID</name>
<accession>A0ABN8PNX1</accession>
<keyword evidence="8 12" id="KW-1278">Translocase</keyword>
<feature type="transmembrane region" description="Helical" evidence="12">
    <location>
        <begin position="1042"/>
        <end position="1063"/>
    </location>
</feature>
<dbReference type="CDD" id="cd07541">
    <property type="entry name" value="P-type_ATPase_APLT_Neo1-like"/>
    <property type="match status" value="1"/>
</dbReference>
<comment type="similarity">
    <text evidence="2 12">Belongs to the cation transport ATPase (P-type) (TC 3.A.3) family. Type IV subfamily.</text>
</comment>
<protein>
    <recommendedName>
        <fullName evidence="12">Phospholipid-transporting ATPase</fullName>
        <ecNumber evidence="12">7.6.2.1</ecNumber>
    </recommendedName>
</protein>
<proteinExistence type="inferred from homology"/>
<evidence type="ECO:0000256" key="9">
    <source>
        <dbReference type="ARBA" id="ARBA00022989"/>
    </source>
</evidence>
<feature type="region of interest" description="Disordered" evidence="13">
    <location>
        <begin position="33"/>
        <end position="66"/>
    </location>
</feature>
<dbReference type="NCBIfam" id="TIGR01652">
    <property type="entry name" value="ATPase-Plipid"/>
    <property type="match status" value="1"/>
</dbReference>
<evidence type="ECO:0000256" key="4">
    <source>
        <dbReference type="ARBA" id="ARBA00022723"/>
    </source>
</evidence>
<evidence type="ECO:0000256" key="1">
    <source>
        <dbReference type="ARBA" id="ARBA00004141"/>
    </source>
</evidence>
<organism evidence="16 17">
    <name type="scientific">Porites evermanni</name>
    <dbReference type="NCBI Taxonomy" id="104178"/>
    <lineage>
        <taxon>Eukaryota</taxon>
        <taxon>Metazoa</taxon>
        <taxon>Cnidaria</taxon>
        <taxon>Anthozoa</taxon>
        <taxon>Hexacorallia</taxon>
        <taxon>Scleractinia</taxon>
        <taxon>Fungiina</taxon>
        <taxon>Poritidae</taxon>
        <taxon>Porites</taxon>
    </lineage>
</organism>
<comment type="subcellular location">
    <subcellularLocation>
        <location evidence="1 12">Membrane</location>
        <topology evidence="1 12">Multi-pass membrane protein</topology>
    </subcellularLocation>
</comment>
<keyword evidence="4" id="KW-0479">Metal-binding</keyword>
<dbReference type="SUPFAM" id="SSF81665">
    <property type="entry name" value="Calcium ATPase, transmembrane domain M"/>
    <property type="match status" value="1"/>
</dbReference>
<dbReference type="InterPro" id="IPR006539">
    <property type="entry name" value="P-type_ATPase_IV"/>
</dbReference>
<keyword evidence="6 12" id="KW-0067">ATP-binding</keyword>
<evidence type="ECO:0000256" key="12">
    <source>
        <dbReference type="RuleBase" id="RU362033"/>
    </source>
</evidence>
<dbReference type="Pfam" id="PF00702">
    <property type="entry name" value="Hydrolase"/>
    <property type="match status" value="1"/>
</dbReference>
<feature type="transmembrane region" description="Helical" evidence="12">
    <location>
        <begin position="1070"/>
        <end position="1092"/>
    </location>
</feature>
<feature type="transmembrane region" description="Helical" evidence="12">
    <location>
        <begin position="161"/>
        <end position="181"/>
    </location>
</feature>
<keyword evidence="9 12" id="KW-1133">Transmembrane helix</keyword>
<dbReference type="InterPro" id="IPR032630">
    <property type="entry name" value="P_typ_ATPase_c"/>
</dbReference>
<feature type="transmembrane region" description="Helical" evidence="12">
    <location>
        <begin position="398"/>
        <end position="417"/>
    </location>
</feature>
<dbReference type="SUPFAM" id="SSF81660">
    <property type="entry name" value="Metal cation-transporting ATPase, ATP-binding domain N"/>
    <property type="match status" value="1"/>
</dbReference>
<feature type="transmembrane region" description="Helical" evidence="12">
    <location>
        <begin position="201"/>
        <end position="218"/>
    </location>
</feature>
<dbReference type="SUPFAM" id="SSF81653">
    <property type="entry name" value="Calcium ATPase, transduction domain A"/>
    <property type="match status" value="1"/>
</dbReference>